<dbReference type="AlphaFoldDB" id="A0AAV6IVC0"/>
<protein>
    <submittedName>
        <fullName evidence="2">Uncharacterized protein</fullName>
    </submittedName>
</protein>
<reference evidence="2" key="1">
    <citation type="submission" date="2020-08" db="EMBL/GenBank/DDBJ databases">
        <title>Plant Genome Project.</title>
        <authorList>
            <person name="Zhang R.-G."/>
        </authorList>
    </citation>
    <scope>NUCLEOTIDE SEQUENCE</scope>
    <source>
        <strain evidence="2">WSP0</strain>
        <tissue evidence="2">Leaf</tissue>
    </source>
</reference>
<feature type="compositionally biased region" description="Acidic residues" evidence="1">
    <location>
        <begin position="62"/>
        <end position="82"/>
    </location>
</feature>
<dbReference type="Proteomes" id="UP000823749">
    <property type="component" value="Chromosome 9"/>
</dbReference>
<proteinExistence type="predicted"/>
<evidence type="ECO:0000313" key="2">
    <source>
        <dbReference type="EMBL" id="KAG5531459.1"/>
    </source>
</evidence>
<name>A0AAV6IVC0_9ERIC</name>
<evidence type="ECO:0000313" key="3">
    <source>
        <dbReference type="Proteomes" id="UP000823749"/>
    </source>
</evidence>
<feature type="region of interest" description="Disordered" evidence="1">
    <location>
        <begin position="41"/>
        <end position="92"/>
    </location>
</feature>
<evidence type="ECO:0000256" key="1">
    <source>
        <dbReference type="SAM" id="MobiDB-lite"/>
    </source>
</evidence>
<keyword evidence="3" id="KW-1185">Reference proteome</keyword>
<accession>A0AAV6IVC0</accession>
<comment type="caution">
    <text evidence="2">The sequence shown here is derived from an EMBL/GenBank/DDBJ whole genome shotgun (WGS) entry which is preliminary data.</text>
</comment>
<dbReference type="EMBL" id="JACTNZ010000009">
    <property type="protein sequence ID" value="KAG5531459.1"/>
    <property type="molecule type" value="Genomic_DNA"/>
</dbReference>
<gene>
    <name evidence="2" type="ORF">RHGRI_026170</name>
</gene>
<organism evidence="2 3">
    <name type="scientific">Rhododendron griersonianum</name>
    <dbReference type="NCBI Taxonomy" id="479676"/>
    <lineage>
        <taxon>Eukaryota</taxon>
        <taxon>Viridiplantae</taxon>
        <taxon>Streptophyta</taxon>
        <taxon>Embryophyta</taxon>
        <taxon>Tracheophyta</taxon>
        <taxon>Spermatophyta</taxon>
        <taxon>Magnoliopsida</taxon>
        <taxon>eudicotyledons</taxon>
        <taxon>Gunneridae</taxon>
        <taxon>Pentapetalae</taxon>
        <taxon>asterids</taxon>
        <taxon>Ericales</taxon>
        <taxon>Ericaceae</taxon>
        <taxon>Ericoideae</taxon>
        <taxon>Rhodoreae</taxon>
        <taxon>Rhododendron</taxon>
    </lineage>
</organism>
<sequence>MVSSRSMPNLFLFNSKSFTNISDGLRWVKVMFHLPSPSSLISPESIRSAMPPDGEIDFGRDVEEEEEEEEEEVGSGDNEEEVLSGTNETTENCKDIIEEPKVGMEFDTSNEAYEYYLSRF</sequence>